<keyword evidence="1 2" id="KW-0238">DNA-binding</keyword>
<dbReference type="STRING" id="155865.SAMN05216515_10964"/>
<dbReference type="SUPFAM" id="SSF46689">
    <property type="entry name" value="Homeodomain-like"/>
    <property type="match status" value="1"/>
</dbReference>
<evidence type="ECO:0000256" key="1">
    <source>
        <dbReference type="ARBA" id="ARBA00023125"/>
    </source>
</evidence>
<dbReference type="PRINTS" id="PR00455">
    <property type="entry name" value="HTHTETR"/>
</dbReference>
<evidence type="ECO:0000313" key="5">
    <source>
        <dbReference type="Proteomes" id="UP000198817"/>
    </source>
</evidence>
<dbReference type="RefSeq" id="WP_163440202.1">
    <property type="nucleotide sequence ID" value="NZ_CADAOJ010000012.1"/>
</dbReference>
<dbReference type="PROSITE" id="PS01081">
    <property type="entry name" value="HTH_TETR_1"/>
    <property type="match status" value="1"/>
</dbReference>
<feature type="domain" description="HTH tetR-type" evidence="3">
    <location>
        <begin position="15"/>
        <end position="75"/>
    </location>
</feature>
<proteinExistence type="predicted"/>
<name>A0A1I7GK71_9FIRM</name>
<accession>A0A1I7GK71</accession>
<dbReference type="AlphaFoldDB" id="A0A1I7GK71"/>
<evidence type="ECO:0000259" key="3">
    <source>
        <dbReference type="PROSITE" id="PS50977"/>
    </source>
</evidence>
<reference evidence="4 5" key="1">
    <citation type="submission" date="2016-10" db="EMBL/GenBank/DDBJ databases">
        <authorList>
            <person name="de Groot N.N."/>
        </authorList>
    </citation>
    <scope>NUCLEOTIDE SEQUENCE [LARGE SCALE GENOMIC DNA]</scope>
    <source>
        <strain evidence="4 5">KHGC13</strain>
    </source>
</reference>
<dbReference type="InterPro" id="IPR050624">
    <property type="entry name" value="HTH-type_Tx_Regulator"/>
</dbReference>
<dbReference type="Proteomes" id="UP000198817">
    <property type="component" value="Unassembled WGS sequence"/>
</dbReference>
<sequence length="208" mass="23610">MSIPLKIGKAAQNKQKKRDALLRSAYELFTTVGYHKTTIMEIAIRAGVAKGTFYLYFHDKEAIRNALIIQKSRELLMEAVDALHRRSASEMDFADKLIYVSDYIITRLSKNIALLQFISKNLSWGMFMNSGGGNDPDAMAFHDFIAGLLTEDGVQLKNPELLIYTTLELINSTCYHVILNGEPATYSEYKPYLYHCVRLLVEDAMVKD</sequence>
<dbReference type="GO" id="GO:0003677">
    <property type="term" value="F:DNA binding"/>
    <property type="evidence" value="ECO:0007669"/>
    <property type="project" value="UniProtKB-UniRule"/>
</dbReference>
<evidence type="ECO:0000313" key="4">
    <source>
        <dbReference type="EMBL" id="SFU48829.1"/>
    </source>
</evidence>
<dbReference type="GeneID" id="78353775"/>
<feature type="DNA-binding region" description="H-T-H motif" evidence="2">
    <location>
        <begin position="38"/>
        <end position="57"/>
    </location>
</feature>
<gene>
    <name evidence="4" type="ORF">SAMN05216508_10763</name>
</gene>
<dbReference type="Gene3D" id="1.10.357.10">
    <property type="entry name" value="Tetracycline Repressor, domain 2"/>
    <property type="match status" value="1"/>
</dbReference>
<dbReference type="EMBL" id="FPBT01000007">
    <property type="protein sequence ID" value="SFU48829.1"/>
    <property type="molecule type" value="Genomic_DNA"/>
</dbReference>
<keyword evidence="5" id="KW-1185">Reference proteome</keyword>
<dbReference type="PROSITE" id="PS50977">
    <property type="entry name" value="HTH_TETR_2"/>
    <property type="match status" value="1"/>
</dbReference>
<evidence type="ECO:0000256" key="2">
    <source>
        <dbReference type="PROSITE-ProRule" id="PRU00335"/>
    </source>
</evidence>
<protein>
    <submittedName>
        <fullName evidence="4">Transcriptional regulator, TetR family</fullName>
    </submittedName>
</protein>
<dbReference type="InterPro" id="IPR023772">
    <property type="entry name" value="DNA-bd_HTH_TetR-type_CS"/>
</dbReference>
<dbReference type="PANTHER" id="PTHR43479:SF11">
    <property type="entry name" value="ACREF_ENVCD OPERON REPRESSOR-RELATED"/>
    <property type="match status" value="1"/>
</dbReference>
<organism evidence="4 5">
    <name type="scientific">Eubacterium pyruvativorans</name>
    <dbReference type="NCBI Taxonomy" id="155865"/>
    <lineage>
        <taxon>Bacteria</taxon>
        <taxon>Bacillati</taxon>
        <taxon>Bacillota</taxon>
        <taxon>Clostridia</taxon>
        <taxon>Eubacteriales</taxon>
        <taxon>Eubacteriaceae</taxon>
        <taxon>Eubacterium</taxon>
    </lineage>
</organism>
<dbReference type="Pfam" id="PF00440">
    <property type="entry name" value="TetR_N"/>
    <property type="match status" value="1"/>
</dbReference>
<dbReference type="InterPro" id="IPR009057">
    <property type="entry name" value="Homeodomain-like_sf"/>
</dbReference>
<dbReference type="InterPro" id="IPR001647">
    <property type="entry name" value="HTH_TetR"/>
</dbReference>
<dbReference type="PANTHER" id="PTHR43479">
    <property type="entry name" value="ACREF/ENVCD OPERON REPRESSOR-RELATED"/>
    <property type="match status" value="1"/>
</dbReference>